<evidence type="ECO:0000256" key="2">
    <source>
        <dbReference type="ARBA" id="ARBA00022448"/>
    </source>
</evidence>
<dbReference type="EMBL" id="SJFN01000009">
    <property type="protein sequence ID" value="TBW38969.1"/>
    <property type="molecule type" value="Genomic_DNA"/>
</dbReference>
<evidence type="ECO:0000256" key="1">
    <source>
        <dbReference type="ARBA" id="ARBA00005417"/>
    </source>
</evidence>
<dbReference type="GO" id="GO:0005524">
    <property type="term" value="F:ATP binding"/>
    <property type="evidence" value="ECO:0007669"/>
    <property type="project" value="UniProtKB-KW"/>
</dbReference>
<feature type="region of interest" description="Disordered" evidence="5">
    <location>
        <begin position="1"/>
        <end position="40"/>
    </location>
</feature>
<feature type="compositionally biased region" description="Basic and acidic residues" evidence="5">
    <location>
        <begin position="128"/>
        <end position="151"/>
    </location>
</feature>
<reference evidence="7 8" key="1">
    <citation type="submission" date="2019-02" db="EMBL/GenBank/DDBJ databases">
        <title>Siculibacillus lacustris gen. nov., sp. nov., a new rosette-forming bacterium isolated from a freshwater crater lake (Lake St. Ana, Romania).</title>
        <authorList>
            <person name="Felfoldi T."/>
            <person name="Marton Z."/>
            <person name="Szabo A."/>
            <person name="Mentes A."/>
            <person name="Boka K."/>
            <person name="Marialigeti K."/>
            <person name="Mathe I."/>
            <person name="Koncz M."/>
            <person name="Schumann P."/>
            <person name="Toth E."/>
        </authorList>
    </citation>
    <scope>NUCLEOTIDE SEQUENCE [LARGE SCALE GENOMIC DNA]</scope>
    <source>
        <strain evidence="7 8">SA-279</strain>
    </source>
</reference>
<dbReference type="AlphaFoldDB" id="A0A4Q9VTN3"/>
<organism evidence="7 8">
    <name type="scientific">Siculibacillus lacustris</name>
    <dbReference type="NCBI Taxonomy" id="1549641"/>
    <lineage>
        <taxon>Bacteria</taxon>
        <taxon>Pseudomonadati</taxon>
        <taxon>Pseudomonadota</taxon>
        <taxon>Alphaproteobacteria</taxon>
        <taxon>Hyphomicrobiales</taxon>
        <taxon>Ancalomicrobiaceae</taxon>
        <taxon>Siculibacillus</taxon>
    </lineage>
</organism>
<dbReference type="SMART" id="SM00382">
    <property type="entry name" value="AAA"/>
    <property type="match status" value="1"/>
</dbReference>
<dbReference type="InterPro" id="IPR003593">
    <property type="entry name" value="AAA+_ATPase"/>
</dbReference>
<dbReference type="Proteomes" id="UP000292781">
    <property type="component" value="Unassembled WGS sequence"/>
</dbReference>
<dbReference type="InterPro" id="IPR017871">
    <property type="entry name" value="ABC_transporter-like_CS"/>
</dbReference>
<dbReference type="InterPro" id="IPR027417">
    <property type="entry name" value="P-loop_NTPase"/>
</dbReference>
<dbReference type="PANTHER" id="PTHR42788">
    <property type="entry name" value="TAURINE IMPORT ATP-BINDING PROTEIN-RELATED"/>
    <property type="match status" value="1"/>
</dbReference>
<accession>A0A4Q9VTN3</accession>
<feature type="domain" description="ABC transporter" evidence="6">
    <location>
        <begin position="204"/>
        <end position="439"/>
    </location>
</feature>
<sequence>MDHHAGGPGADPRLHRRGRRRRADPLLRAGAQSGAAPGDAARADLAGGLAAGVDLPVRHRRRAGDLSGVHRHLLRHRALDHRADRRRADQLHPRGAHHGGEPVPDLLARGPSGDPAQPVHDAAAQSLRRLDGRADRRGDRRRQWARPDRGGRPRHLQRQTGVLHHGDHRTRRLPVRCRPARDPAADAVVDLLLQDGSLPVTPAVSCRAIGKIWRSERSSADVEALRGITFDVAPGEFVVLLGPSGCGKSSLLYMIAGLEQPTEGTLLAHGLPIGAPSADRGLIFQEASLFPWLTIAENVGFGLSVAGVGGEERRARVAEILRSVGLADMLDKKPDELSGGMRQRAAMARALAMRPSILMMDEPFAALDVQTRAKMQGFLLDVWQQSGASVLLVTHSIDEAIALADRVVVFTARPGKIKTIVPIDLPRPRPPRDPRHHALRDLFTDLLAAEVDNAFAQQESGAS</sequence>
<comment type="similarity">
    <text evidence="1">Belongs to the ABC transporter superfamily.</text>
</comment>
<keyword evidence="8" id="KW-1185">Reference proteome</keyword>
<keyword evidence="4 7" id="KW-0067">ATP-binding</keyword>
<dbReference type="CDD" id="cd03293">
    <property type="entry name" value="ABC_NrtD_SsuB_transporters"/>
    <property type="match status" value="1"/>
</dbReference>
<proteinExistence type="inferred from homology"/>
<name>A0A4Q9VTN3_9HYPH</name>
<evidence type="ECO:0000256" key="5">
    <source>
        <dbReference type="SAM" id="MobiDB-lite"/>
    </source>
</evidence>
<dbReference type="InterPro" id="IPR050166">
    <property type="entry name" value="ABC_transporter_ATP-bind"/>
</dbReference>
<dbReference type="InterPro" id="IPR003439">
    <property type="entry name" value="ABC_transporter-like_ATP-bd"/>
</dbReference>
<feature type="region of interest" description="Disordered" evidence="5">
    <location>
        <begin position="77"/>
        <end position="170"/>
    </location>
</feature>
<dbReference type="Pfam" id="PF00005">
    <property type="entry name" value="ABC_tran"/>
    <property type="match status" value="1"/>
</dbReference>
<dbReference type="GO" id="GO:0016887">
    <property type="term" value="F:ATP hydrolysis activity"/>
    <property type="evidence" value="ECO:0007669"/>
    <property type="project" value="InterPro"/>
</dbReference>
<evidence type="ECO:0000256" key="3">
    <source>
        <dbReference type="ARBA" id="ARBA00022741"/>
    </source>
</evidence>
<evidence type="ECO:0000313" key="8">
    <source>
        <dbReference type="Proteomes" id="UP000292781"/>
    </source>
</evidence>
<evidence type="ECO:0000256" key="4">
    <source>
        <dbReference type="ARBA" id="ARBA00022840"/>
    </source>
</evidence>
<feature type="compositionally biased region" description="Low complexity" evidence="5">
    <location>
        <begin position="26"/>
        <end position="40"/>
    </location>
</feature>
<dbReference type="OrthoDB" id="9797536at2"/>
<evidence type="ECO:0000259" key="6">
    <source>
        <dbReference type="PROSITE" id="PS50893"/>
    </source>
</evidence>
<evidence type="ECO:0000313" key="7">
    <source>
        <dbReference type="EMBL" id="TBW38969.1"/>
    </source>
</evidence>
<keyword evidence="2" id="KW-0813">Transport</keyword>
<dbReference type="PROSITE" id="PS50893">
    <property type="entry name" value="ABC_TRANSPORTER_2"/>
    <property type="match status" value="1"/>
</dbReference>
<dbReference type="PROSITE" id="PS00211">
    <property type="entry name" value="ABC_TRANSPORTER_1"/>
    <property type="match status" value="1"/>
</dbReference>
<comment type="caution">
    <text evidence="7">The sequence shown here is derived from an EMBL/GenBank/DDBJ whole genome shotgun (WGS) entry which is preliminary data.</text>
</comment>
<dbReference type="SUPFAM" id="SSF52540">
    <property type="entry name" value="P-loop containing nucleoside triphosphate hydrolases"/>
    <property type="match status" value="1"/>
</dbReference>
<feature type="compositionally biased region" description="Basic and acidic residues" evidence="5">
    <location>
        <begin position="80"/>
        <end position="92"/>
    </location>
</feature>
<protein>
    <submittedName>
        <fullName evidence="7">ABC transporter ATP-binding protein</fullName>
    </submittedName>
</protein>
<gene>
    <name evidence="7" type="ORF">EYW49_07515</name>
</gene>
<dbReference type="PANTHER" id="PTHR42788:SF13">
    <property type="entry name" value="ALIPHATIC SULFONATES IMPORT ATP-BINDING PROTEIN SSUB"/>
    <property type="match status" value="1"/>
</dbReference>
<dbReference type="Gene3D" id="3.40.50.300">
    <property type="entry name" value="P-loop containing nucleotide triphosphate hydrolases"/>
    <property type="match status" value="1"/>
</dbReference>
<keyword evidence="3" id="KW-0547">Nucleotide-binding</keyword>